<comment type="caution">
    <text evidence="1">The sequence shown here is derived from an EMBL/GenBank/DDBJ whole genome shotgun (WGS) entry which is preliminary data.</text>
</comment>
<keyword evidence="2" id="KW-1185">Reference proteome</keyword>
<dbReference type="EMBL" id="CAJPDS010000153">
    <property type="protein sequence ID" value="CAF9940403.1"/>
    <property type="molecule type" value="Genomic_DNA"/>
</dbReference>
<proteinExistence type="predicted"/>
<dbReference type="Proteomes" id="UP000664521">
    <property type="component" value="Unassembled WGS sequence"/>
</dbReference>
<accession>A0A8H3J4K3</accession>
<sequence length="144" mass="15515">MSKPIPIVICARQARIAEPVIERLAPEYEAIHVCLSVEAAITDIPTLLRGGTLPSESKGLGSKNFANPPEAVILGGGFDLAAFNVIRESCKGISNVPWLRASAEIPPEEAAKPGYPDKVIEKFSSKLRQVRDEGGMGKDGVWEY</sequence>
<dbReference type="OrthoDB" id="3649348at2759"/>
<gene>
    <name evidence="1" type="ORF">HETSPECPRED_002405</name>
</gene>
<organism evidence="1 2">
    <name type="scientific">Heterodermia speciosa</name>
    <dbReference type="NCBI Taxonomy" id="116794"/>
    <lineage>
        <taxon>Eukaryota</taxon>
        <taxon>Fungi</taxon>
        <taxon>Dikarya</taxon>
        <taxon>Ascomycota</taxon>
        <taxon>Pezizomycotina</taxon>
        <taxon>Lecanoromycetes</taxon>
        <taxon>OSLEUM clade</taxon>
        <taxon>Lecanoromycetidae</taxon>
        <taxon>Caliciales</taxon>
        <taxon>Physciaceae</taxon>
        <taxon>Heterodermia</taxon>
    </lineage>
</organism>
<protein>
    <submittedName>
        <fullName evidence="1">Uncharacterized protein</fullName>
    </submittedName>
</protein>
<evidence type="ECO:0000313" key="2">
    <source>
        <dbReference type="Proteomes" id="UP000664521"/>
    </source>
</evidence>
<name>A0A8H3J4K3_9LECA</name>
<evidence type="ECO:0000313" key="1">
    <source>
        <dbReference type="EMBL" id="CAF9940403.1"/>
    </source>
</evidence>
<dbReference type="AlphaFoldDB" id="A0A8H3J4K3"/>
<reference evidence="1" key="1">
    <citation type="submission" date="2021-03" db="EMBL/GenBank/DDBJ databases">
        <authorList>
            <person name="Tagirdzhanova G."/>
        </authorList>
    </citation>
    <scope>NUCLEOTIDE SEQUENCE</scope>
</reference>